<evidence type="ECO:0000313" key="1">
    <source>
        <dbReference type="EMBL" id="PSH54470.1"/>
    </source>
</evidence>
<evidence type="ECO:0000313" key="2">
    <source>
        <dbReference type="Proteomes" id="UP000241444"/>
    </source>
</evidence>
<comment type="caution">
    <text evidence="1">The sequence shown here is derived from an EMBL/GenBank/DDBJ whole genome shotgun (WGS) entry which is preliminary data.</text>
</comment>
<dbReference type="EMBL" id="PGGO01000087">
    <property type="protein sequence ID" value="PSH54470.1"/>
    <property type="molecule type" value="Genomic_DNA"/>
</dbReference>
<protein>
    <submittedName>
        <fullName evidence="1">Uncharacterized protein</fullName>
    </submittedName>
</protein>
<reference evidence="2" key="1">
    <citation type="submission" date="2017-11" db="EMBL/GenBank/DDBJ databases">
        <authorList>
            <person name="Kuznetsova I."/>
            <person name="Sazanova A."/>
            <person name="Chirak E."/>
            <person name="Safronova V."/>
            <person name="Willems A."/>
        </authorList>
    </citation>
    <scope>NUCLEOTIDE SEQUENCE [LARGE SCALE GENOMIC DNA]</scope>
    <source>
        <strain evidence="2">STM 196</strain>
    </source>
</reference>
<dbReference type="AlphaFoldDB" id="A0A2P7AJU0"/>
<proteinExistence type="predicted"/>
<gene>
    <name evidence="1" type="ORF">CU102_28755</name>
</gene>
<organism evidence="1 2">
    <name type="scientific">Phyllobacterium brassicacearum</name>
    <dbReference type="NCBI Taxonomy" id="314235"/>
    <lineage>
        <taxon>Bacteria</taxon>
        <taxon>Pseudomonadati</taxon>
        <taxon>Pseudomonadota</taxon>
        <taxon>Alphaproteobacteria</taxon>
        <taxon>Hyphomicrobiales</taxon>
        <taxon>Phyllobacteriaceae</taxon>
        <taxon>Phyllobacterium</taxon>
    </lineage>
</organism>
<dbReference type="Proteomes" id="UP000241444">
    <property type="component" value="Unassembled WGS sequence"/>
</dbReference>
<accession>A0A2P7AJU0</accession>
<sequence length="99" mass="11202">MRKHTMDKPIRVYFGIDPSTLTVEHWLARNRHLIGMHAGNPVCHYVMPTSDAESELRTAYRLTNIVALRPMASLWETEQVKNLEGKAEALRTGQAADDA</sequence>
<keyword evidence="2" id="KW-1185">Reference proteome</keyword>
<name>A0A2P7AJU0_9HYPH</name>